<organism evidence="3 4">
    <name type="scientific">Eruca vesicaria subsp. sativa</name>
    <name type="common">Garden rocket</name>
    <name type="synonym">Eruca sativa</name>
    <dbReference type="NCBI Taxonomy" id="29727"/>
    <lineage>
        <taxon>Eukaryota</taxon>
        <taxon>Viridiplantae</taxon>
        <taxon>Streptophyta</taxon>
        <taxon>Embryophyta</taxon>
        <taxon>Tracheophyta</taxon>
        <taxon>Spermatophyta</taxon>
        <taxon>Magnoliopsida</taxon>
        <taxon>eudicotyledons</taxon>
        <taxon>Gunneridae</taxon>
        <taxon>Pentapetalae</taxon>
        <taxon>rosids</taxon>
        <taxon>malvids</taxon>
        <taxon>Brassicales</taxon>
        <taxon>Brassicaceae</taxon>
        <taxon>Brassiceae</taxon>
        <taxon>Eruca</taxon>
    </lineage>
</organism>
<dbReference type="AlphaFoldDB" id="A0ABC8IVQ3"/>
<evidence type="ECO:0000256" key="2">
    <source>
        <dbReference type="SAM" id="MobiDB-lite"/>
    </source>
</evidence>
<evidence type="ECO:0000313" key="4">
    <source>
        <dbReference type="Proteomes" id="UP001642260"/>
    </source>
</evidence>
<evidence type="ECO:0000256" key="1">
    <source>
        <dbReference type="SAM" id="Coils"/>
    </source>
</evidence>
<feature type="compositionally biased region" description="Basic and acidic residues" evidence="2">
    <location>
        <begin position="57"/>
        <end position="66"/>
    </location>
</feature>
<protein>
    <submittedName>
        <fullName evidence="3">Uncharacterized protein</fullName>
    </submittedName>
</protein>
<gene>
    <name evidence="3" type="ORF">ERUC_LOCUS556</name>
</gene>
<feature type="compositionally biased region" description="Basic and acidic residues" evidence="2">
    <location>
        <begin position="141"/>
        <end position="156"/>
    </location>
</feature>
<feature type="compositionally biased region" description="Basic residues" evidence="2">
    <location>
        <begin position="67"/>
        <end position="77"/>
    </location>
</feature>
<dbReference type="Proteomes" id="UP001642260">
    <property type="component" value="Unassembled WGS sequence"/>
</dbReference>
<feature type="coiled-coil region" evidence="1">
    <location>
        <begin position="271"/>
        <end position="344"/>
    </location>
</feature>
<sequence length="519" mass="56541">MGKIPRVYPNFSEILNAQLGDETFDPAAALEAGNEEVGVPLGEGVDRPEEDLAVDETIDRDIDSLLKKKKRKHKSSKKATVDSTETKDVGTEDVETEISPKDPSSVGGNEVAQVDGIVTLPKENPVVGEQTNPSSVKRKRLIDDSSKGPAEKDSRKVSQQPAGLSKEAIPPSSRNLPWGGSGPPAKKPPLAATERWDFRHKKDTPFVNDTGSCAELSCNIRGSAREMPEIRDLAFPAKFAESAHADAVASARKNQLVLDYELAMRKMAFDLSKAEAEIKANDAELEKARRNASEKAKEVAVERVRNQRERKQAAERANGLEEDLENARTRIAKLEREKIEEAEEHKKMIGFMKQTRTREVTSERGRLMVAAAARFDKFWKYMADRDKLETKICLHCQALGTLQSLDVLESWGLQYKREVEEVDVEEITERDLSLSPPHSGSIQGLDQFGTNVGIVDSATAASLRSPSVDVGSAATGGETSSVALVAAVGTREDVPAELKDGPTEAPTQQSVGVPNNPGA</sequence>
<name>A0ABC8IVQ3_ERUVS</name>
<keyword evidence="1" id="KW-0175">Coiled coil</keyword>
<proteinExistence type="predicted"/>
<evidence type="ECO:0000313" key="3">
    <source>
        <dbReference type="EMBL" id="CAH8283182.1"/>
    </source>
</evidence>
<dbReference type="EMBL" id="CAKOAT010007781">
    <property type="protein sequence ID" value="CAH8283182.1"/>
    <property type="molecule type" value="Genomic_DNA"/>
</dbReference>
<comment type="caution">
    <text evidence="3">The sequence shown here is derived from an EMBL/GenBank/DDBJ whole genome shotgun (WGS) entry which is preliminary data.</text>
</comment>
<keyword evidence="4" id="KW-1185">Reference proteome</keyword>
<feature type="compositionally biased region" description="Polar residues" evidence="2">
    <location>
        <begin position="505"/>
        <end position="519"/>
    </location>
</feature>
<feature type="region of interest" description="Disordered" evidence="2">
    <location>
        <begin position="33"/>
        <end position="190"/>
    </location>
</feature>
<reference evidence="3 4" key="1">
    <citation type="submission" date="2022-03" db="EMBL/GenBank/DDBJ databases">
        <authorList>
            <person name="Macdonald S."/>
            <person name="Ahmed S."/>
            <person name="Newling K."/>
        </authorList>
    </citation>
    <scope>NUCLEOTIDE SEQUENCE [LARGE SCALE GENOMIC DNA]</scope>
</reference>
<accession>A0ABC8IVQ3</accession>
<feature type="compositionally biased region" description="Basic and acidic residues" evidence="2">
    <location>
        <begin position="493"/>
        <end position="502"/>
    </location>
</feature>
<feature type="region of interest" description="Disordered" evidence="2">
    <location>
        <begin position="493"/>
        <end position="519"/>
    </location>
</feature>